<reference evidence="1 2" key="1">
    <citation type="submission" date="2015-03" db="EMBL/GenBank/DDBJ databases">
        <title>Genome assembly of Sandaracinus amylolyticus DSM 53668.</title>
        <authorList>
            <person name="Sharma G."/>
            <person name="Subramanian S."/>
        </authorList>
    </citation>
    <scope>NUCLEOTIDE SEQUENCE [LARGE SCALE GENOMIC DNA]</scope>
    <source>
        <strain evidence="1 2">DSM 53668</strain>
    </source>
</reference>
<dbReference type="GO" id="GO:0032259">
    <property type="term" value="P:methylation"/>
    <property type="evidence" value="ECO:0007669"/>
    <property type="project" value="UniProtKB-KW"/>
</dbReference>
<accession>A0A0F6YL28</accession>
<dbReference type="STRING" id="927083.DB32_006531"/>
<keyword evidence="1" id="KW-0808">Transferase</keyword>
<evidence type="ECO:0000313" key="1">
    <source>
        <dbReference type="EMBL" id="AKF09382.1"/>
    </source>
</evidence>
<dbReference type="KEGG" id="samy:DB32_006531"/>
<dbReference type="EMBL" id="CP011125">
    <property type="protein sequence ID" value="AKF09382.1"/>
    <property type="molecule type" value="Genomic_DNA"/>
</dbReference>
<name>A0A0F6YL28_9BACT</name>
<proteinExistence type="predicted"/>
<sequence>MDEELEEIIAAAHDALDDERPADARAMLEPAIARPGARDEVRAEALGLAAVAARAEGQERDARALSDRAIALASSSPELLADLLEDRAELELAARAPGSAASLLERAIALRASSGAETWLALGEARLRAGALDGADDALAHAEQGARDEEDDEGVALAIEMRADVALARPDAAAAGATYARAIDAWRALEDDAAIVRCLVGRARAAELDDDAGAVAAILRELEAIDGDVEGRAEAVDEVRALMP</sequence>
<dbReference type="RefSeq" id="WP_053236431.1">
    <property type="nucleotide sequence ID" value="NZ_CP011125.1"/>
</dbReference>
<dbReference type="Gene3D" id="1.25.40.10">
    <property type="entry name" value="Tetratricopeptide repeat domain"/>
    <property type="match status" value="1"/>
</dbReference>
<dbReference type="Proteomes" id="UP000034883">
    <property type="component" value="Chromosome"/>
</dbReference>
<organism evidence="1 2">
    <name type="scientific">Sandaracinus amylolyticus</name>
    <dbReference type="NCBI Taxonomy" id="927083"/>
    <lineage>
        <taxon>Bacteria</taxon>
        <taxon>Pseudomonadati</taxon>
        <taxon>Myxococcota</taxon>
        <taxon>Polyangia</taxon>
        <taxon>Polyangiales</taxon>
        <taxon>Sandaracinaceae</taxon>
        <taxon>Sandaracinus</taxon>
    </lineage>
</organism>
<dbReference type="GO" id="GO:0008168">
    <property type="term" value="F:methyltransferase activity"/>
    <property type="evidence" value="ECO:0007669"/>
    <property type="project" value="UniProtKB-KW"/>
</dbReference>
<gene>
    <name evidence="1" type="ORF">DB32_006531</name>
</gene>
<keyword evidence="1" id="KW-0489">Methyltransferase</keyword>
<evidence type="ECO:0000313" key="2">
    <source>
        <dbReference type="Proteomes" id="UP000034883"/>
    </source>
</evidence>
<dbReference type="AlphaFoldDB" id="A0A0F6YL28"/>
<dbReference type="InterPro" id="IPR011990">
    <property type="entry name" value="TPR-like_helical_dom_sf"/>
</dbReference>
<protein>
    <submittedName>
        <fullName evidence="1">Methyltransferase type 11</fullName>
    </submittedName>
</protein>
<dbReference type="SUPFAM" id="SSF48452">
    <property type="entry name" value="TPR-like"/>
    <property type="match status" value="1"/>
</dbReference>
<keyword evidence="2" id="KW-1185">Reference proteome</keyword>